<feature type="region of interest" description="Disordered" evidence="1">
    <location>
        <begin position="467"/>
        <end position="487"/>
    </location>
</feature>
<feature type="compositionally biased region" description="Polar residues" evidence="1">
    <location>
        <begin position="249"/>
        <end position="265"/>
    </location>
</feature>
<feature type="region of interest" description="Disordered" evidence="1">
    <location>
        <begin position="553"/>
        <end position="573"/>
    </location>
</feature>
<dbReference type="Proteomes" id="UP001302126">
    <property type="component" value="Unassembled WGS sequence"/>
</dbReference>
<proteinExistence type="predicted"/>
<feature type="region of interest" description="Disordered" evidence="1">
    <location>
        <begin position="1161"/>
        <end position="1188"/>
    </location>
</feature>
<gene>
    <name evidence="3" type="ORF">QBC35DRAFT_499454</name>
</gene>
<dbReference type="Gene3D" id="3.40.50.300">
    <property type="entry name" value="P-loop containing nucleotide triphosphate hydrolases"/>
    <property type="match status" value="1"/>
</dbReference>
<feature type="compositionally biased region" description="Basic and acidic residues" evidence="1">
    <location>
        <begin position="556"/>
        <end position="571"/>
    </location>
</feature>
<feature type="region of interest" description="Disordered" evidence="1">
    <location>
        <begin position="1"/>
        <end position="104"/>
    </location>
</feature>
<accession>A0AAN6WRT8</accession>
<feature type="compositionally biased region" description="Low complexity" evidence="1">
    <location>
        <begin position="312"/>
        <end position="323"/>
    </location>
</feature>
<dbReference type="GO" id="GO:0005524">
    <property type="term" value="F:ATP binding"/>
    <property type="evidence" value="ECO:0007669"/>
    <property type="project" value="InterPro"/>
</dbReference>
<dbReference type="PANTHER" id="PTHR23389:SF21">
    <property type="entry name" value="ATPASE FAMILY AAA DOMAIN-CONTAINING PROTEIN 5"/>
    <property type="match status" value="1"/>
</dbReference>
<keyword evidence="4" id="KW-1185">Reference proteome</keyword>
<feature type="compositionally biased region" description="Basic residues" evidence="1">
    <location>
        <begin position="87"/>
        <end position="97"/>
    </location>
</feature>
<dbReference type="AlphaFoldDB" id="A0AAN6WRT8"/>
<dbReference type="CDD" id="cd00009">
    <property type="entry name" value="AAA"/>
    <property type="match status" value="1"/>
</dbReference>
<dbReference type="InterPro" id="IPR003959">
    <property type="entry name" value="ATPase_AAA_core"/>
</dbReference>
<dbReference type="PANTHER" id="PTHR23389">
    <property type="entry name" value="CHROMOSOME TRANSMISSION FIDELITY FACTOR 18"/>
    <property type="match status" value="1"/>
</dbReference>
<sequence length="1280" mass="141044">MPTMVESASQADPPRRPLHPFFAPNRITTTITDKPRAENGNVPSTADTTANLPQDANENGAVEKAKNGSKKRVLENNDNENDEESKKPRKKRGRPAKKTSVVAHFADVGESEDVALNEGVTPVTLKTGASHLEDKLSSSPKTSEEDCGSLTHQPNTTDTGKLGLEGQLQKRGDTQSHPKKLLVFNPKTGTIGSPPKPKGTQHTRGETAEGQKQGPSRRGKKTASKIVCISYGTDVESRTHIGGRIDSILTKQTHHNTPNSKTQFPTPEEDSSSKPPTAVVPNPPKATHPFFMGKVKKTKPAPHESHSETDDPTTNTKIFTTTPRSPRKARVPVSAKLPMPQFGVKKAGLKFPGAKLPAWPWKNMVHVRGEEDLSGVPEGIDEHALSLAARKSKGRSVGVPDCESIIALATQRMEIPMLAEAVRNTSTNMFLPPPPELRLPQKILESGSKLQARILPELKTFMHPAPGKQLARQKSSSPVDGDNINVQPPPQLARLYESIASSLPELDKSLCEAANWTQKYAPVSAVEVLQPDEEAFTLRKWLQTLVVQSVHTGSADGEKVKGGSKKKDGTGKRKRRKRLDGFIVSSDDEDYEELSDDEGNWFASGTKGIRLPTVVKKGNITRGDKILNTLIISGPAGCGKTAMVHAVANELDFEVFEINSSSRRSGKDVLARIGDMTRNHHVQQYQSNNTADGDSPAAEDETANDIKSGKQSTMAAFFKPKAAPAKAKQPLKTNTAAQQKKVKDDKEVKREPPKNQRQSLILLEEVDILYEEDKQFWATLVELICQSKRPFIMTCNDETIIPLQLFRDTSRLYGVFRLRPPPRDLAIDRLLLIAANEGHVLDRRDVETLYDSRCDDLRAATTELQYWCQIGVGSPRRWLDWFLPRWPKGIDLDENGETIRVVSKGTYQSGMNLLGRDRIVDAKATPALIEEELVHQASSSWNMDIWEVENSQRLASWAQELSTNIVTRKDRLAALEAFDEMADAVSVADMCSLGFFAPHAHQTFDVTQPEPSAKAHDDLIQGRPHLDTPRVAYYDELTADIPSALKLLAKSSMQARVQGLMKDQRDQLQPLRETQALHCLQTYLTSDPPEKEQVRRIDLAYAFDPLAVADPYAAQPLTYLDPSVFDRTTNILIEDVAPYVRGIIAHDTNLAKQRLKLSNLVSEGGKPSQGSKRMRTTRAALSAMEGGSRSTTRADKWFKADINPYLVAKTGGKGWTEGLDADELRPSTSPYKSPSKSSATDVSPDVSPVKAPKKKGRGLRGRPKKVIVDEEDEDLVEGDV</sequence>
<feature type="domain" description="AAA+ ATPase" evidence="2">
    <location>
        <begin position="626"/>
        <end position="822"/>
    </location>
</feature>
<dbReference type="SUPFAM" id="SSF52540">
    <property type="entry name" value="P-loop containing nucleoside triphosphate hydrolases"/>
    <property type="match status" value="1"/>
</dbReference>
<dbReference type="Pfam" id="PF00004">
    <property type="entry name" value="AAA"/>
    <property type="match status" value="1"/>
</dbReference>
<dbReference type="SMART" id="SM00382">
    <property type="entry name" value="AAA"/>
    <property type="match status" value="1"/>
</dbReference>
<dbReference type="GO" id="GO:0005634">
    <property type="term" value="C:nucleus"/>
    <property type="evidence" value="ECO:0007669"/>
    <property type="project" value="TreeGrafter"/>
</dbReference>
<evidence type="ECO:0000256" key="1">
    <source>
        <dbReference type="SAM" id="MobiDB-lite"/>
    </source>
</evidence>
<organism evidence="3 4">
    <name type="scientific">Podospora australis</name>
    <dbReference type="NCBI Taxonomy" id="1536484"/>
    <lineage>
        <taxon>Eukaryota</taxon>
        <taxon>Fungi</taxon>
        <taxon>Dikarya</taxon>
        <taxon>Ascomycota</taxon>
        <taxon>Pezizomycotina</taxon>
        <taxon>Sordariomycetes</taxon>
        <taxon>Sordariomycetidae</taxon>
        <taxon>Sordariales</taxon>
        <taxon>Podosporaceae</taxon>
        <taxon>Podospora</taxon>
    </lineage>
</organism>
<dbReference type="InterPro" id="IPR027417">
    <property type="entry name" value="P-loop_NTPase"/>
</dbReference>
<feature type="compositionally biased region" description="Polar residues" evidence="1">
    <location>
        <begin position="150"/>
        <end position="159"/>
    </location>
</feature>
<feature type="compositionally biased region" description="Basic residues" evidence="1">
    <location>
        <begin position="1251"/>
        <end position="1265"/>
    </location>
</feature>
<evidence type="ECO:0000313" key="3">
    <source>
        <dbReference type="EMBL" id="KAK4187158.1"/>
    </source>
</evidence>
<feature type="compositionally biased region" description="Polar residues" evidence="1">
    <location>
        <begin position="41"/>
        <end position="57"/>
    </location>
</feature>
<feature type="region of interest" description="Disordered" evidence="1">
    <location>
        <begin position="123"/>
        <end position="224"/>
    </location>
</feature>
<reference evidence="3" key="2">
    <citation type="submission" date="2023-05" db="EMBL/GenBank/DDBJ databases">
        <authorList>
            <consortium name="Lawrence Berkeley National Laboratory"/>
            <person name="Steindorff A."/>
            <person name="Hensen N."/>
            <person name="Bonometti L."/>
            <person name="Westerberg I."/>
            <person name="Brannstrom I.O."/>
            <person name="Guillou S."/>
            <person name="Cros-Aarteil S."/>
            <person name="Calhoun S."/>
            <person name="Haridas S."/>
            <person name="Kuo A."/>
            <person name="Mondo S."/>
            <person name="Pangilinan J."/>
            <person name="Riley R."/>
            <person name="Labutti K."/>
            <person name="Andreopoulos B."/>
            <person name="Lipzen A."/>
            <person name="Chen C."/>
            <person name="Yanf M."/>
            <person name="Daum C."/>
            <person name="Ng V."/>
            <person name="Clum A."/>
            <person name="Ohm R."/>
            <person name="Martin F."/>
            <person name="Silar P."/>
            <person name="Natvig D."/>
            <person name="Lalanne C."/>
            <person name="Gautier V."/>
            <person name="Ament-Velasquez S.L."/>
            <person name="Kruys A."/>
            <person name="Hutchinson M.I."/>
            <person name="Powell A.J."/>
            <person name="Barry K."/>
            <person name="Miller A.N."/>
            <person name="Grigoriev I.V."/>
            <person name="Debuchy R."/>
            <person name="Gladieux P."/>
            <person name="Thoren M.H."/>
            <person name="Johannesson H."/>
        </authorList>
    </citation>
    <scope>NUCLEOTIDE SEQUENCE</scope>
    <source>
        <strain evidence="3">PSN309</strain>
    </source>
</reference>
<feature type="region of interest" description="Disordered" evidence="1">
    <location>
        <begin position="1216"/>
        <end position="1280"/>
    </location>
</feature>
<name>A0AAN6WRT8_9PEZI</name>
<feature type="compositionally biased region" description="Polar residues" evidence="1">
    <location>
        <begin position="1"/>
        <end position="10"/>
    </location>
</feature>
<evidence type="ECO:0000313" key="4">
    <source>
        <dbReference type="Proteomes" id="UP001302126"/>
    </source>
</evidence>
<evidence type="ECO:0000259" key="2">
    <source>
        <dbReference type="SMART" id="SM00382"/>
    </source>
</evidence>
<comment type="caution">
    <text evidence="3">The sequence shown here is derived from an EMBL/GenBank/DDBJ whole genome shotgun (WGS) entry which is preliminary data.</text>
</comment>
<dbReference type="GO" id="GO:0003677">
    <property type="term" value="F:DNA binding"/>
    <property type="evidence" value="ECO:0007669"/>
    <property type="project" value="TreeGrafter"/>
</dbReference>
<protein>
    <recommendedName>
        <fullName evidence="2">AAA+ ATPase domain-containing protein</fullName>
    </recommendedName>
</protein>
<feature type="compositionally biased region" description="Acidic residues" evidence="1">
    <location>
        <begin position="1269"/>
        <end position="1280"/>
    </location>
</feature>
<feature type="compositionally biased region" description="Basic and acidic residues" evidence="1">
    <location>
        <begin position="741"/>
        <end position="754"/>
    </location>
</feature>
<dbReference type="EMBL" id="MU864408">
    <property type="protein sequence ID" value="KAK4187158.1"/>
    <property type="molecule type" value="Genomic_DNA"/>
</dbReference>
<reference evidence="3" key="1">
    <citation type="journal article" date="2023" name="Mol. Phylogenet. Evol.">
        <title>Genome-scale phylogeny and comparative genomics of the fungal order Sordariales.</title>
        <authorList>
            <person name="Hensen N."/>
            <person name="Bonometti L."/>
            <person name="Westerberg I."/>
            <person name="Brannstrom I.O."/>
            <person name="Guillou S."/>
            <person name="Cros-Aarteil S."/>
            <person name="Calhoun S."/>
            <person name="Haridas S."/>
            <person name="Kuo A."/>
            <person name="Mondo S."/>
            <person name="Pangilinan J."/>
            <person name="Riley R."/>
            <person name="LaButti K."/>
            <person name="Andreopoulos B."/>
            <person name="Lipzen A."/>
            <person name="Chen C."/>
            <person name="Yan M."/>
            <person name="Daum C."/>
            <person name="Ng V."/>
            <person name="Clum A."/>
            <person name="Steindorff A."/>
            <person name="Ohm R.A."/>
            <person name="Martin F."/>
            <person name="Silar P."/>
            <person name="Natvig D.O."/>
            <person name="Lalanne C."/>
            <person name="Gautier V."/>
            <person name="Ament-Velasquez S.L."/>
            <person name="Kruys A."/>
            <person name="Hutchinson M.I."/>
            <person name="Powell A.J."/>
            <person name="Barry K."/>
            <person name="Miller A.N."/>
            <person name="Grigoriev I.V."/>
            <person name="Debuchy R."/>
            <person name="Gladieux P."/>
            <person name="Hiltunen Thoren M."/>
            <person name="Johannesson H."/>
        </authorList>
    </citation>
    <scope>NUCLEOTIDE SEQUENCE</scope>
    <source>
        <strain evidence="3">PSN309</strain>
    </source>
</reference>
<feature type="compositionally biased region" description="Polar residues" evidence="1">
    <location>
        <begin position="682"/>
        <end position="692"/>
    </location>
</feature>
<dbReference type="InterPro" id="IPR003593">
    <property type="entry name" value="AAA+_ATPase"/>
</dbReference>
<feature type="compositionally biased region" description="Low complexity" evidence="1">
    <location>
        <begin position="1226"/>
        <end position="1238"/>
    </location>
</feature>
<feature type="region of interest" description="Disordered" evidence="1">
    <location>
        <begin position="249"/>
        <end position="332"/>
    </location>
</feature>
<dbReference type="GO" id="GO:0016887">
    <property type="term" value="F:ATP hydrolysis activity"/>
    <property type="evidence" value="ECO:0007669"/>
    <property type="project" value="InterPro"/>
</dbReference>
<feature type="region of interest" description="Disordered" evidence="1">
    <location>
        <begin position="722"/>
        <end position="755"/>
    </location>
</feature>
<feature type="region of interest" description="Disordered" evidence="1">
    <location>
        <begin position="677"/>
        <end position="709"/>
    </location>
</feature>